<sequence length="139" mass="15781">KPGKGILQGLREDIEAGYLTRIETLVSADIFDDFLEMAVYLLSQGYKDPTASLVGAVLENGLRRICLARGITLSVKENINSLNKKLADAEVYNRLTQKKVQVWNDIRNNADHGKFNEYETDDVNEMLKGVRNFLEQYLQ</sequence>
<feature type="non-terminal residue" evidence="1">
    <location>
        <position position="1"/>
    </location>
</feature>
<evidence type="ECO:0000313" key="1">
    <source>
        <dbReference type="EMBL" id="GAI09930.1"/>
    </source>
</evidence>
<comment type="caution">
    <text evidence="1">The sequence shown here is derived from an EMBL/GenBank/DDBJ whole genome shotgun (WGS) entry which is preliminary data.</text>
</comment>
<dbReference type="AlphaFoldDB" id="X1M5H4"/>
<name>X1M5H4_9ZZZZ</name>
<gene>
    <name evidence="1" type="ORF">S06H3_21917</name>
</gene>
<accession>X1M5H4</accession>
<proteinExistence type="predicted"/>
<protein>
    <submittedName>
        <fullName evidence="1">Uncharacterized protein</fullName>
    </submittedName>
</protein>
<reference evidence="1" key="1">
    <citation type="journal article" date="2014" name="Front. Microbiol.">
        <title>High frequency of phylogenetically diverse reductive dehalogenase-homologous genes in deep subseafloor sedimentary metagenomes.</title>
        <authorList>
            <person name="Kawai M."/>
            <person name="Futagami T."/>
            <person name="Toyoda A."/>
            <person name="Takaki Y."/>
            <person name="Nishi S."/>
            <person name="Hori S."/>
            <person name="Arai W."/>
            <person name="Tsubouchi T."/>
            <person name="Morono Y."/>
            <person name="Uchiyama I."/>
            <person name="Ito T."/>
            <person name="Fujiyama A."/>
            <person name="Inagaki F."/>
            <person name="Takami H."/>
        </authorList>
    </citation>
    <scope>NUCLEOTIDE SEQUENCE</scope>
    <source>
        <strain evidence="1">Expedition CK06-06</strain>
    </source>
</reference>
<dbReference type="EMBL" id="BARV01011601">
    <property type="protein sequence ID" value="GAI09930.1"/>
    <property type="molecule type" value="Genomic_DNA"/>
</dbReference>
<organism evidence="1">
    <name type="scientific">marine sediment metagenome</name>
    <dbReference type="NCBI Taxonomy" id="412755"/>
    <lineage>
        <taxon>unclassified sequences</taxon>
        <taxon>metagenomes</taxon>
        <taxon>ecological metagenomes</taxon>
    </lineage>
</organism>